<feature type="compositionally biased region" description="Polar residues" evidence="1">
    <location>
        <begin position="228"/>
        <end position="237"/>
    </location>
</feature>
<reference evidence="2" key="2">
    <citation type="submission" date="2023-07" db="EMBL/GenBank/DDBJ databases">
        <authorList>
            <consortium name="Lawrence Berkeley National Laboratory"/>
            <person name="Haridas S."/>
            <person name="Hensen N."/>
            <person name="Bonometti L."/>
            <person name="Westerberg I."/>
            <person name="Brannstrom I.O."/>
            <person name="Guillou S."/>
            <person name="Cros-Aarteil S."/>
            <person name="Calhoun S."/>
            <person name="Kuo A."/>
            <person name="Mondo S."/>
            <person name="Pangilinan J."/>
            <person name="Riley R."/>
            <person name="LaButti K."/>
            <person name="Andreopoulos B."/>
            <person name="Lipzen A."/>
            <person name="Chen C."/>
            <person name="Yanf M."/>
            <person name="Daum C."/>
            <person name="Ng V."/>
            <person name="Clum A."/>
            <person name="Steindorff A."/>
            <person name="Ohm R."/>
            <person name="Martin F."/>
            <person name="Silar P."/>
            <person name="Natvig D."/>
            <person name="Lalanne C."/>
            <person name="Gautier V."/>
            <person name="Ament-velasquez S.L."/>
            <person name="Kruys A."/>
            <person name="Hutchinson M.I."/>
            <person name="Powell A.J."/>
            <person name="Barry K."/>
            <person name="Miller A.N."/>
            <person name="Grigoriev I.V."/>
            <person name="Debuchy R."/>
            <person name="Gladieux P."/>
            <person name="Thoren M.H."/>
            <person name="Johannesson H."/>
        </authorList>
    </citation>
    <scope>NUCLEOTIDE SEQUENCE</scope>
    <source>
        <strain evidence="2">FGSC 1904</strain>
    </source>
</reference>
<gene>
    <name evidence="2" type="ORF">B0T20DRAFT_396854</name>
</gene>
<feature type="region of interest" description="Disordered" evidence="1">
    <location>
        <begin position="217"/>
        <end position="237"/>
    </location>
</feature>
<organism evidence="2 3">
    <name type="scientific">Sordaria brevicollis</name>
    <dbReference type="NCBI Taxonomy" id="83679"/>
    <lineage>
        <taxon>Eukaryota</taxon>
        <taxon>Fungi</taxon>
        <taxon>Dikarya</taxon>
        <taxon>Ascomycota</taxon>
        <taxon>Pezizomycotina</taxon>
        <taxon>Sordariomycetes</taxon>
        <taxon>Sordariomycetidae</taxon>
        <taxon>Sordariales</taxon>
        <taxon>Sordariaceae</taxon>
        <taxon>Sordaria</taxon>
    </lineage>
</organism>
<feature type="compositionally biased region" description="Basic and acidic residues" evidence="1">
    <location>
        <begin position="217"/>
        <end position="226"/>
    </location>
</feature>
<evidence type="ECO:0000313" key="2">
    <source>
        <dbReference type="EMBL" id="KAK3391365.1"/>
    </source>
</evidence>
<keyword evidence="3" id="KW-1185">Reference proteome</keyword>
<reference evidence="2" key="1">
    <citation type="journal article" date="2023" name="Mol. Phylogenet. Evol.">
        <title>Genome-scale phylogeny and comparative genomics of the fungal order Sordariales.</title>
        <authorList>
            <person name="Hensen N."/>
            <person name="Bonometti L."/>
            <person name="Westerberg I."/>
            <person name="Brannstrom I.O."/>
            <person name="Guillou S."/>
            <person name="Cros-Aarteil S."/>
            <person name="Calhoun S."/>
            <person name="Haridas S."/>
            <person name="Kuo A."/>
            <person name="Mondo S."/>
            <person name="Pangilinan J."/>
            <person name="Riley R."/>
            <person name="LaButti K."/>
            <person name="Andreopoulos B."/>
            <person name="Lipzen A."/>
            <person name="Chen C."/>
            <person name="Yan M."/>
            <person name="Daum C."/>
            <person name="Ng V."/>
            <person name="Clum A."/>
            <person name="Steindorff A."/>
            <person name="Ohm R.A."/>
            <person name="Martin F."/>
            <person name="Silar P."/>
            <person name="Natvig D.O."/>
            <person name="Lalanne C."/>
            <person name="Gautier V."/>
            <person name="Ament-Velasquez S.L."/>
            <person name="Kruys A."/>
            <person name="Hutchinson M.I."/>
            <person name="Powell A.J."/>
            <person name="Barry K."/>
            <person name="Miller A.N."/>
            <person name="Grigoriev I.V."/>
            <person name="Debuchy R."/>
            <person name="Gladieux P."/>
            <person name="Hiltunen Thoren M."/>
            <person name="Johannesson H."/>
        </authorList>
    </citation>
    <scope>NUCLEOTIDE SEQUENCE</scope>
    <source>
        <strain evidence="2">FGSC 1904</strain>
    </source>
</reference>
<sequence>MADSDLDSDLDPDFPEESLFDVELPSCSCKTSNKPETKTTRLVSPTDTTNKLQEMTTELEALKMQVISLKGTIKAQAVKIERLESIRLKEREVGKAARQARERGRESRENNKVVMPNREKMWKTCMERLERLEEDQSWNSGLLQINQDLRWKLAELNKLQDIKDEMDRTKAVFEACFKNAGVPLVSQNGVYDLAGGLQLLLDSDKSKTKKIAQLEKELAERTERRPQTLFTSPISER</sequence>
<proteinExistence type="predicted"/>
<name>A0AAE0P1M6_SORBR</name>
<dbReference type="Proteomes" id="UP001281003">
    <property type="component" value="Unassembled WGS sequence"/>
</dbReference>
<dbReference type="EMBL" id="JAUTDP010000013">
    <property type="protein sequence ID" value="KAK3391365.1"/>
    <property type="molecule type" value="Genomic_DNA"/>
</dbReference>
<evidence type="ECO:0000313" key="3">
    <source>
        <dbReference type="Proteomes" id="UP001281003"/>
    </source>
</evidence>
<feature type="region of interest" description="Disordered" evidence="1">
    <location>
        <begin position="29"/>
        <end position="48"/>
    </location>
</feature>
<protein>
    <submittedName>
        <fullName evidence="2">Uncharacterized protein</fullName>
    </submittedName>
</protein>
<evidence type="ECO:0000256" key="1">
    <source>
        <dbReference type="SAM" id="MobiDB-lite"/>
    </source>
</evidence>
<comment type="caution">
    <text evidence="2">The sequence shown here is derived from an EMBL/GenBank/DDBJ whole genome shotgun (WGS) entry which is preliminary data.</text>
</comment>
<dbReference type="AlphaFoldDB" id="A0AAE0P1M6"/>
<accession>A0AAE0P1M6</accession>